<feature type="transmembrane region" description="Helical" evidence="1">
    <location>
        <begin position="35"/>
        <end position="58"/>
    </location>
</feature>
<keyword evidence="3" id="KW-1185">Reference proteome</keyword>
<evidence type="ECO:0008006" key="4">
    <source>
        <dbReference type="Google" id="ProtNLM"/>
    </source>
</evidence>
<dbReference type="RefSeq" id="WP_283444518.1">
    <property type="nucleotide sequence ID" value="NZ_FXUL01000021.1"/>
</dbReference>
<reference evidence="2 3" key="1">
    <citation type="submission" date="2017-05" db="EMBL/GenBank/DDBJ databases">
        <authorList>
            <person name="Varghese N."/>
            <person name="Submissions S."/>
        </authorList>
    </citation>
    <scope>NUCLEOTIDE SEQUENCE [LARGE SCALE GENOMIC DNA]</scope>
    <source>
        <strain evidence="2 3">DSM 26001</strain>
    </source>
</reference>
<dbReference type="Proteomes" id="UP001158049">
    <property type="component" value="Unassembled WGS sequence"/>
</dbReference>
<evidence type="ECO:0000256" key="1">
    <source>
        <dbReference type="SAM" id="Phobius"/>
    </source>
</evidence>
<keyword evidence="1" id="KW-0812">Transmembrane</keyword>
<proteinExistence type="predicted"/>
<evidence type="ECO:0000313" key="3">
    <source>
        <dbReference type="Proteomes" id="UP001158049"/>
    </source>
</evidence>
<evidence type="ECO:0000313" key="2">
    <source>
        <dbReference type="EMBL" id="SMP74743.1"/>
    </source>
</evidence>
<protein>
    <recommendedName>
        <fullName evidence="4">Flagellar protein</fullName>
    </recommendedName>
</protein>
<keyword evidence="1" id="KW-0472">Membrane</keyword>
<comment type="caution">
    <text evidence="2">The sequence shown here is derived from an EMBL/GenBank/DDBJ whole genome shotgun (WGS) entry which is preliminary data.</text>
</comment>
<name>A0ABY1QNQ8_9BURK</name>
<keyword evidence="1" id="KW-1133">Transmembrane helix</keyword>
<sequence length="126" mass="13203">MDWRKVVYPAFGLAGPASAADGGIPYRADAAGTGLQAGLAYAAVVILLALTVAALFMLRKRLAARLAGGLTPAAGLHSIATLRLPQQTMVHVVGYRDQEILFVQSGDKLLRLGQFARSADAAERDA</sequence>
<accession>A0ABY1QNQ8</accession>
<gene>
    <name evidence="2" type="ORF">SAMN06295970_12183</name>
</gene>
<organism evidence="2 3">
    <name type="scientific">Noviherbaspirillum suwonense</name>
    <dbReference type="NCBI Taxonomy" id="1224511"/>
    <lineage>
        <taxon>Bacteria</taxon>
        <taxon>Pseudomonadati</taxon>
        <taxon>Pseudomonadota</taxon>
        <taxon>Betaproteobacteria</taxon>
        <taxon>Burkholderiales</taxon>
        <taxon>Oxalobacteraceae</taxon>
        <taxon>Noviherbaspirillum</taxon>
    </lineage>
</organism>
<dbReference type="EMBL" id="FXUL01000021">
    <property type="protein sequence ID" value="SMP74743.1"/>
    <property type="molecule type" value="Genomic_DNA"/>
</dbReference>